<protein>
    <recommendedName>
        <fullName evidence="3">DUF1572 domain-containing protein</fullName>
    </recommendedName>
</protein>
<dbReference type="InterPro" id="IPR034660">
    <property type="entry name" value="DinB/YfiT-like"/>
</dbReference>
<dbReference type="AlphaFoldDB" id="A0A1M6K316"/>
<sequence>MATEISDIYLESIEKQMLYYKTIAEKAIDQLEDSQLFISVNDDTNSIAVIIKHMAGNMLSRWTDFLTTDGEKEWRNRDGEFENELVTKTELLAFWNKGWDCFFYTLNSLQPEDLNKIIYIRNQGQTVVDAINRQLAHYPYHIGQIVFYAKMLKQTSWDSLSIPKNKSNDYNADKFSQEKSLQHFTDDELKKLK</sequence>
<dbReference type="OrthoDB" id="68731at2"/>
<evidence type="ECO:0008006" key="3">
    <source>
        <dbReference type="Google" id="ProtNLM"/>
    </source>
</evidence>
<dbReference type="STRING" id="683124.SAMN05444337_2172"/>
<keyword evidence="2" id="KW-1185">Reference proteome</keyword>
<dbReference type="EMBL" id="FQZH01000004">
    <property type="protein sequence ID" value="SHJ53369.1"/>
    <property type="molecule type" value="Genomic_DNA"/>
</dbReference>
<name>A0A1M6K316_9FLAO</name>
<organism evidence="1 2">
    <name type="scientific">Flavobacterium haoranii</name>
    <dbReference type="NCBI Taxonomy" id="683124"/>
    <lineage>
        <taxon>Bacteria</taxon>
        <taxon>Pseudomonadati</taxon>
        <taxon>Bacteroidota</taxon>
        <taxon>Flavobacteriia</taxon>
        <taxon>Flavobacteriales</taxon>
        <taxon>Flavobacteriaceae</taxon>
        <taxon>Flavobacterium</taxon>
    </lineage>
</organism>
<evidence type="ECO:0000313" key="1">
    <source>
        <dbReference type="EMBL" id="SHJ53369.1"/>
    </source>
</evidence>
<dbReference type="InterPro" id="IPR011466">
    <property type="entry name" value="DUF1572"/>
</dbReference>
<accession>A0A1M6K316</accession>
<dbReference type="SUPFAM" id="SSF109854">
    <property type="entry name" value="DinB/YfiT-like putative metalloenzymes"/>
    <property type="match status" value="1"/>
</dbReference>
<evidence type="ECO:0000313" key="2">
    <source>
        <dbReference type="Proteomes" id="UP000184232"/>
    </source>
</evidence>
<dbReference type="RefSeq" id="WP_072784919.1">
    <property type="nucleotide sequence ID" value="NZ_CP045292.1"/>
</dbReference>
<dbReference type="Gene3D" id="1.20.120.450">
    <property type="entry name" value="dinb family like domain"/>
    <property type="match status" value="1"/>
</dbReference>
<reference evidence="1 2" key="1">
    <citation type="submission" date="2016-11" db="EMBL/GenBank/DDBJ databases">
        <authorList>
            <person name="Jaros S."/>
            <person name="Januszkiewicz K."/>
            <person name="Wedrychowicz H."/>
        </authorList>
    </citation>
    <scope>NUCLEOTIDE SEQUENCE [LARGE SCALE GENOMIC DNA]</scope>
    <source>
        <strain evidence="1 2">DSM 22807</strain>
    </source>
</reference>
<dbReference type="Pfam" id="PF07609">
    <property type="entry name" value="DUF1572"/>
    <property type="match status" value="1"/>
</dbReference>
<dbReference type="Proteomes" id="UP000184232">
    <property type="component" value="Unassembled WGS sequence"/>
</dbReference>
<proteinExistence type="predicted"/>
<gene>
    <name evidence="1" type="ORF">SAMN05444337_2172</name>
</gene>